<dbReference type="STRING" id="1278298.GCA_000428685_00915"/>
<dbReference type="RefSeq" id="WP_126412379.1">
    <property type="nucleotide sequence ID" value="NZ_LR134363.1"/>
</dbReference>
<reference evidence="3 4" key="1">
    <citation type="submission" date="2018-12" db="EMBL/GenBank/DDBJ databases">
        <authorList>
            <consortium name="Pathogen Informatics"/>
        </authorList>
    </citation>
    <scope>NUCLEOTIDE SEQUENCE [LARGE SCALE GENOMIC DNA]</scope>
    <source>
        <strain evidence="3 4">NCTC11923</strain>
    </source>
</reference>
<proteinExistence type="predicted"/>
<dbReference type="Pfam" id="PF13374">
    <property type="entry name" value="TPR_10"/>
    <property type="match status" value="3"/>
</dbReference>
<evidence type="ECO:0000313" key="4">
    <source>
        <dbReference type="Proteomes" id="UP000276899"/>
    </source>
</evidence>
<evidence type="ECO:0000256" key="2">
    <source>
        <dbReference type="SAM" id="SignalP"/>
    </source>
</evidence>
<organism evidence="3 4">
    <name type="scientific">Actinomyces slackii</name>
    <dbReference type="NCBI Taxonomy" id="52774"/>
    <lineage>
        <taxon>Bacteria</taxon>
        <taxon>Bacillati</taxon>
        <taxon>Actinomycetota</taxon>
        <taxon>Actinomycetes</taxon>
        <taxon>Actinomycetales</taxon>
        <taxon>Actinomycetaceae</taxon>
        <taxon>Actinomyces</taxon>
    </lineage>
</organism>
<dbReference type="Gene3D" id="1.25.40.10">
    <property type="entry name" value="Tetratricopeptide repeat domain"/>
    <property type="match status" value="3"/>
</dbReference>
<dbReference type="Pfam" id="PF13424">
    <property type="entry name" value="TPR_12"/>
    <property type="match status" value="3"/>
</dbReference>
<dbReference type="AlphaFoldDB" id="A0A3S4UQD9"/>
<dbReference type="SUPFAM" id="SSF48452">
    <property type="entry name" value="TPR-like"/>
    <property type="match status" value="1"/>
</dbReference>
<feature type="signal peptide" evidence="2">
    <location>
        <begin position="1"/>
        <end position="22"/>
    </location>
</feature>
<keyword evidence="1" id="KW-0175">Coiled coil</keyword>
<dbReference type="InterPro" id="IPR053137">
    <property type="entry name" value="NLR-like"/>
</dbReference>
<dbReference type="PANTHER" id="PTHR46082:SF6">
    <property type="entry name" value="AAA+ ATPASE DOMAIN-CONTAINING PROTEIN-RELATED"/>
    <property type="match status" value="1"/>
</dbReference>
<dbReference type="Proteomes" id="UP000276899">
    <property type="component" value="Chromosome"/>
</dbReference>
<dbReference type="EMBL" id="LR134363">
    <property type="protein sequence ID" value="VEG75867.1"/>
    <property type="molecule type" value="Genomic_DNA"/>
</dbReference>
<keyword evidence="4" id="KW-1185">Reference proteome</keyword>
<evidence type="ECO:0000256" key="1">
    <source>
        <dbReference type="SAM" id="Coils"/>
    </source>
</evidence>
<protein>
    <submittedName>
        <fullName evidence="3">Tetratricopeptide repeat protein</fullName>
    </submittedName>
</protein>
<gene>
    <name evidence="3" type="ORF">NCTC11923_02545</name>
</gene>
<dbReference type="PRINTS" id="PR00381">
    <property type="entry name" value="KINESINLIGHT"/>
</dbReference>
<dbReference type="SUPFAM" id="SSF52540">
    <property type="entry name" value="P-loop containing nucleoside triphosphate hydrolases"/>
    <property type="match status" value="1"/>
</dbReference>
<keyword evidence="2" id="KW-0732">Signal</keyword>
<dbReference type="PANTHER" id="PTHR46082">
    <property type="entry name" value="ATP/GTP-BINDING PROTEIN-RELATED"/>
    <property type="match status" value="1"/>
</dbReference>
<dbReference type="InterPro" id="IPR011990">
    <property type="entry name" value="TPR-like_helical_dom_sf"/>
</dbReference>
<name>A0A3S4UQD9_9ACTO</name>
<accession>A0A3S4UQD9</accession>
<feature type="chain" id="PRO_5039452432" evidence="2">
    <location>
        <begin position="23"/>
        <end position="1060"/>
    </location>
</feature>
<dbReference type="KEGG" id="asla:NCTC11923_02545"/>
<sequence length="1060" mass="114241">MSSLLLPVGLQLAALLVRVASAAADPSLGTAAAVLGDSGGVLDRLRQMRSGDDPQRLGKRLAEELERRLEQETTAENRRELRGAATEVEALLAEIRQDDDAVLAAVRNPETFPEYLRKRATGRRRNVAQAAEPVFDALVQVVAEEFMLIAPNSPAFDTAHARYVMDTLDDLTATADRTEAKTDAVLAGQAGIAEDVREIKTIVSSGAAQTPMLDADHPLRFGSIPKAAPGFEERPEYDRLREALSGGGSATISALQGMKGVGKSQIAAKYARECWDAGWPLVAWINASPAGDPDKGVISGVDMGLARLATRLKIVEDSDSVPARAEALVDWLNSGPGADCLIVFDNLERADDLRDRVPEAPGVRVIVTTNLQGRELGETIPVGVFSEDQSRDFLHHRLPGITDPEADQLAQTLGHLPLALAQAAGTILGDRCGVATYMEFLADVPLEEAVDRSDGDQYPDAVWQALRLAYTSALKAASRKNTEQGHLARLQLGALALMSENGVADSWLHRVDGKESYAAIKALRALRERSVVAVADDDHMVSLHRLQSRVIREDMIEPELTDAAAVVVSLLDSALPNSSQDDQDGSKRQTISTVIEHLAALGTSDHSAVANQPDAFADVLCRTQVLANHAGVSSSVIALDRIVNAIGVLLGPTHQNTLASHHNLAGAYQNAGYLEKATTMYEQVLADCERILGPNHPGTLTSRNNLASAYQEAGHLGKATMLHQQILTDREKVLGPDHADTLTSRNNLASTYLAAGRVDEAIGLFKQVWTDHERILGPDHPGTLTSRNNLAGAYQEAGHIQEAIDLHEQVLTDHERILGLDHPGTLNSRNNLASAYQAAGRIAEAITLHEQVLADSEQVLGPDHPGTLTFRNNLASTYQKAERLGKAIGLFKQVLADRLRAMGPDHPGTLTSRNNLAGAYQEAGHLDEAITLFEETLTDRERVLGLDHPHSLGSRHNLAGAYQEAGRLEEAIDLFVQVLADCERVLGTDHSDTLTSRHNLASAYWESGDQDKAIALLDQVLADHERVLGPDHPSTTAVRENLEAARRALEEQDPKSGPSS</sequence>
<evidence type="ECO:0000313" key="3">
    <source>
        <dbReference type="EMBL" id="VEG75867.1"/>
    </source>
</evidence>
<dbReference type="InterPro" id="IPR027417">
    <property type="entry name" value="P-loop_NTPase"/>
</dbReference>
<dbReference type="Gene3D" id="3.40.50.300">
    <property type="entry name" value="P-loop containing nucleotide triphosphate hydrolases"/>
    <property type="match status" value="1"/>
</dbReference>
<feature type="coiled-coil region" evidence="1">
    <location>
        <begin position="62"/>
        <end position="98"/>
    </location>
</feature>